<gene>
    <name evidence="1" type="ORF">BCCH1_79720</name>
</gene>
<geneLocation type="plasmid" evidence="1">
    <name>pBC453</name>
</geneLocation>
<dbReference type="EMBL" id="AP018360">
    <property type="protein sequence ID" value="BBA45461.1"/>
    <property type="molecule type" value="Genomic_DNA"/>
</dbReference>
<reference evidence="1" key="2">
    <citation type="journal article" date="2017" name="Genome Announc.">
        <title>High-Quality Draft Genome Sequence of Burkholderia contaminans CH-1, a Gram-Negative Bacterium That Metabolizes 2-Azahypoxanthine, a Plant Growth-Regulating Compound.</title>
        <authorList>
            <person name="Choi J.-H."/>
            <person name="Sugiura H."/>
            <person name="Moriuchi R."/>
            <person name="Kawagishi H."/>
            <person name="Dohra H."/>
        </authorList>
    </citation>
    <scope>NUCLEOTIDE SEQUENCE</scope>
    <source>
        <strain evidence="1">CH-1</strain>
        <plasmid evidence="1">pBC453</plasmid>
    </source>
</reference>
<sequence>MVVKVFVIGLPIKILDQAAQMPDKAEAGGAADGDDSRTSEAVRKLYGCDSPNHADYKAQGSELFGFHWSGPPGLGSNRLPIKLIYGNANRCFTPLGEIILRHERPEGTRTRAFLSISVST</sequence>
<proteinExistence type="predicted"/>
<protein>
    <submittedName>
        <fullName evidence="1">Uncharacterized protein</fullName>
    </submittedName>
</protein>
<dbReference type="AlphaFoldDB" id="A0A250LQE0"/>
<evidence type="ECO:0000313" key="1">
    <source>
        <dbReference type="EMBL" id="BBA45461.1"/>
    </source>
</evidence>
<name>A0A250LQE0_9BURK</name>
<organism evidence="1">
    <name type="scientific">Burkholderia contaminans</name>
    <dbReference type="NCBI Taxonomy" id="488447"/>
    <lineage>
        <taxon>Bacteria</taxon>
        <taxon>Pseudomonadati</taxon>
        <taxon>Pseudomonadota</taxon>
        <taxon>Betaproteobacteria</taxon>
        <taxon>Burkholderiales</taxon>
        <taxon>Burkholderiaceae</taxon>
        <taxon>Burkholderia</taxon>
        <taxon>Burkholderia cepacia complex</taxon>
    </lineage>
</organism>
<accession>A0A250LQE0</accession>
<keyword evidence="1" id="KW-0614">Plasmid</keyword>
<reference evidence="1" key="1">
    <citation type="journal article" date="2016" name="Biosci. Biotechnol. Biochem.">
        <title>Bioconversion of AHX to AOH by resting cells of Burkholderia contaminans CH-1.</title>
        <authorList>
            <person name="Choi J.H."/>
            <person name="Kikuchi A."/>
            <person name="Pumkaeo P."/>
            <person name="Hirai H."/>
            <person name="Tokuyama S."/>
            <person name="Kawagishi H."/>
        </authorList>
    </citation>
    <scope>NUCLEOTIDE SEQUENCE</scope>
    <source>
        <strain evidence="1">CH-1</strain>
        <plasmid evidence="1">pBC453</plasmid>
    </source>
</reference>